<evidence type="ECO:0000313" key="1">
    <source>
        <dbReference type="EMBL" id="MDX3705198.1"/>
    </source>
</evidence>
<dbReference type="RefSeq" id="WP_319063363.1">
    <property type="nucleotide sequence ID" value="NZ_JARAYT010000010.1"/>
</dbReference>
<accession>A0ABU4NQ24</accession>
<organism evidence="1 2">
    <name type="scientific">Streptomyces europaeiscabiei</name>
    <dbReference type="NCBI Taxonomy" id="146819"/>
    <lineage>
        <taxon>Bacteria</taxon>
        <taxon>Bacillati</taxon>
        <taxon>Actinomycetota</taxon>
        <taxon>Actinomycetes</taxon>
        <taxon>Kitasatosporales</taxon>
        <taxon>Streptomycetaceae</taxon>
        <taxon>Streptomyces</taxon>
    </lineage>
</organism>
<gene>
    <name evidence="1" type="ORF">PV662_36745</name>
</gene>
<evidence type="ECO:0000313" key="2">
    <source>
        <dbReference type="Proteomes" id="UP001271274"/>
    </source>
</evidence>
<dbReference type="Proteomes" id="UP001271274">
    <property type="component" value="Unassembled WGS sequence"/>
</dbReference>
<name>A0ABU4NQ24_9ACTN</name>
<sequence length="119" mass="12896">MPLQQFPDAEINAKAVELGVIAQGESVPNRHRSKVVAALIEERRAADRQEKQAEPVCAKEIVVQPGGQVLVDGEPFPWLIANVPMEISLNPGGVSTVRMTLMAEAVQVLKPKSDSKESE</sequence>
<reference evidence="1 2" key="1">
    <citation type="journal article" date="2023" name="Microb. Genom.">
        <title>Mesoterricola silvestris gen. nov., sp. nov., Mesoterricola sediminis sp. nov., Geothrix oryzae sp. nov., Geothrix edaphica sp. nov., Geothrix rubra sp. nov., and Geothrix limicola sp. nov., six novel members of Acidobacteriota isolated from soils.</title>
        <authorList>
            <person name="Weisberg A.J."/>
            <person name="Pearce E."/>
            <person name="Kramer C.G."/>
            <person name="Chang J.H."/>
            <person name="Clarke C.R."/>
        </authorList>
    </citation>
    <scope>NUCLEOTIDE SEQUENCE [LARGE SCALE GENOMIC DNA]</scope>
    <source>
        <strain evidence="1 2">ID09-01A</strain>
    </source>
</reference>
<proteinExistence type="predicted"/>
<comment type="caution">
    <text evidence="1">The sequence shown here is derived from an EMBL/GenBank/DDBJ whole genome shotgun (WGS) entry which is preliminary data.</text>
</comment>
<keyword evidence="2" id="KW-1185">Reference proteome</keyword>
<dbReference type="EMBL" id="JARAYU010000018">
    <property type="protein sequence ID" value="MDX3705198.1"/>
    <property type="molecule type" value="Genomic_DNA"/>
</dbReference>
<protein>
    <submittedName>
        <fullName evidence="1">Uncharacterized protein</fullName>
    </submittedName>
</protein>